<dbReference type="GO" id="GO:0003964">
    <property type="term" value="F:RNA-directed DNA polymerase activity"/>
    <property type="evidence" value="ECO:0007669"/>
    <property type="project" value="UniProtKB-KW"/>
</dbReference>
<evidence type="ECO:0000256" key="4">
    <source>
        <dbReference type="ARBA" id="ARBA00022722"/>
    </source>
</evidence>
<keyword evidence="3" id="KW-0548">Nucleotidyltransferase</keyword>
<evidence type="ECO:0000256" key="2">
    <source>
        <dbReference type="ARBA" id="ARBA00022679"/>
    </source>
</evidence>
<dbReference type="Gene3D" id="3.10.20.370">
    <property type="match status" value="1"/>
</dbReference>
<dbReference type="Gene3D" id="3.30.420.10">
    <property type="entry name" value="Ribonuclease H-like superfamily/Ribonuclease H"/>
    <property type="match status" value="1"/>
</dbReference>
<dbReference type="EMBL" id="CACVBM020000887">
    <property type="protein sequence ID" value="CAA7024227.1"/>
    <property type="molecule type" value="Genomic_DNA"/>
</dbReference>
<dbReference type="InterPro" id="IPR043502">
    <property type="entry name" value="DNA/RNA_pol_sf"/>
</dbReference>
<keyword evidence="1" id="KW-0645">Protease</keyword>
<reference evidence="10 12" key="1">
    <citation type="submission" date="2020-01" db="EMBL/GenBank/DDBJ databases">
        <authorList>
            <person name="Mishra B."/>
        </authorList>
    </citation>
    <scope>NUCLEOTIDE SEQUENCE [LARGE SCALE GENOMIC DNA]</scope>
</reference>
<dbReference type="InterPro" id="IPR043128">
    <property type="entry name" value="Rev_trsase/Diguanyl_cyclase"/>
</dbReference>
<dbReference type="InterPro" id="IPR012337">
    <property type="entry name" value="RNaseH-like_sf"/>
</dbReference>
<dbReference type="CDD" id="cd01647">
    <property type="entry name" value="RT_LTR"/>
    <property type="match status" value="1"/>
</dbReference>
<protein>
    <recommendedName>
        <fullName evidence="9">Reverse transcriptase domain-containing protein</fullName>
    </recommendedName>
</protein>
<dbReference type="FunFam" id="3.10.10.10:FF:000007">
    <property type="entry name" value="Retrovirus-related Pol polyprotein from transposon 17.6-like Protein"/>
    <property type="match status" value="1"/>
</dbReference>
<proteinExistence type="predicted"/>
<dbReference type="InterPro" id="IPR036397">
    <property type="entry name" value="RNaseH_sf"/>
</dbReference>
<dbReference type="InterPro" id="IPR041588">
    <property type="entry name" value="Integrase_H2C2"/>
</dbReference>
<dbReference type="PANTHER" id="PTHR37984">
    <property type="entry name" value="PROTEIN CBG26694"/>
    <property type="match status" value="1"/>
</dbReference>
<dbReference type="GO" id="GO:0004519">
    <property type="term" value="F:endonuclease activity"/>
    <property type="evidence" value="ECO:0007669"/>
    <property type="project" value="UniProtKB-KW"/>
</dbReference>
<evidence type="ECO:0000259" key="9">
    <source>
        <dbReference type="PROSITE" id="PS50878"/>
    </source>
</evidence>
<keyword evidence="7" id="KW-0695">RNA-directed DNA polymerase</keyword>
<dbReference type="GO" id="GO:0006508">
    <property type="term" value="P:proteolysis"/>
    <property type="evidence" value="ECO:0007669"/>
    <property type="project" value="UniProtKB-KW"/>
</dbReference>
<evidence type="ECO:0000256" key="7">
    <source>
        <dbReference type="ARBA" id="ARBA00022918"/>
    </source>
</evidence>
<dbReference type="SUPFAM" id="SSF53098">
    <property type="entry name" value="Ribonuclease H-like"/>
    <property type="match status" value="1"/>
</dbReference>
<dbReference type="InterPro" id="IPR050951">
    <property type="entry name" value="Retrovirus_Pol_polyprotein"/>
</dbReference>
<dbReference type="GO" id="GO:0008233">
    <property type="term" value="F:peptidase activity"/>
    <property type="evidence" value="ECO:0007669"/>
    <property type="project" value="UniProtKB-KW"/>
</dbReference>
<evidence type="ECO:0000313" key="12">
    <source>
        <dbReference type="Proteomes" id="UP000467841"/>
    </source>
</evidence>
<evidence type="ECO:0000256" key="5">
    <source>
        <dbReference type="ARBA" id="ARBA00022759"/>
    </source>
</evidence>
<organism evidence="10 12">
    <name type="scientific">Microthlaspi erraticum</name>
    <dbReference type="NCBI Taxonomy" id="1685480"/>
    <lineage>
        <taxon>Eukaryota</taxon>
        <taxon>Viridiplantae</taxon>
        <taxon>Streptophyta</taxon>
        <taxon>Embryophyta</taxon>
        <taxon>Tracheophyta</taxon>
        <taxon>Spermatophyta</taxon>
        <taxon>Magnoliopsida</taxon>
        <taxon>eudicotyledons</taxon>
        <taxon>Gunneridae</taxon>
        <taxon>Pentapetalae</taxon>
        <taxon>rosids</taxon>
        <taxon>malvids</taxon>
        <taxon>Brassicales</taxon>
        <taxon>Brassicaceae</taxon>
        <taxon>Coluteocarpeae</taxon>
        <taxon>Microthlaspi</taxon>
    </lineage>
</organism>
<dbReference type="Proteomes" id="UP000467841">
    <property type="component" value="Unassembled WGS sequence"/>
</dbReference>
<dbReference type="Gene3D" id="3.30.70.270">
    <property type="match status" value="2"/>
</dbReference>
<evidence type="ECO:0000313" key="11">
    <source>
        <dbReference type="EMBL" id="CAA7053234.1"/>
    </source>
</evidence>
<dbReference type="FunFam" id="3.30.70.270:FF:000020">
    <property type="entry name" value="Transposon Tf2-6 polyprotein-like Protein"/>
    <property type="match status" value="1"/>
</dbReference>
<evidence type="ECO:0000256" key="6">
    <source>
        <dbReference type="ARBA" id="ARBA00022801"/>
    </source>
</evidence>
<keyword evidence="5" id="KW-0255">Endonuclease</keyword>
<accession>A0A6D2IGR5</accession>
<evidence type="ECO:0000256" key="8">
    <source>
        <dbReference type="ARBA" id="ARBA00023268"/>
    </source>
</evidence>
<dbReference type="Gene3D" id="1.10.340.70">
    <property type="match status" value="1"/>
</dbReference>
<keyword evidence="8" id="KW-0511">Multifunctional enzyme</keyword>
<sequence length="579" mass="65975">MCVDSRAINKITIRYRFPIPRLDDLLDQIGSASLFTKLDLKSGYHQIRIRPGDEWKTAFKTREGLFEWLVMPFGLSNAPSTFMRIMNQALRPFIGQFVVVYFDDILIFSADLESHLRHLRDVLTVLRREQLFAARHKCVFGSSQVLFLGYIVSSKGLQVDPSKIEAILSWPTPTSITEVRSFHGLASFYRCFVPHFSNLSAPLTECIKGSSFVWTSDAEQAFADIKAKLTSSPILTLPDFSKVFELHCDACKLGIGAVLSQGGRPVAFFSEKISGSRSRYSTYDVEFYAIVQAIKHWRHYLFHQEFILYTDHDALKHLGSKVKISSRHASWVAFLQQFTFLIKHQSGKMNKVADALSRRHTLLATSHAEITGFSSFADLYSDDPFFGGILLELQQGIRSSYSLLDGFIFRDNKLCIPASSLRLKIIQALHNEGHVGRDRTFQLVSNSYFWPSYRRDVARFVERCVVCQQSKCHATNKGLYLPLPIPTQPWTDISMDFVLGLPRTPKGNDSIFVIVDRFSKWCISFHVRRLPTPFKLLLCSFGKYIAFTVCLFQSFRIVTLVSLVTFGDLYGSFFAQVLI</sequence>
<evidence type="ECO:0000256" key="3">
    <source>
        <dbReference type="ARBA" id="ARBA00022695"/>
    </source>
</evidence>
<dbReference type="EMBL" id="CACVBM020001528">
    <property type="protein sequence ID" value="CAA7053234.1"/>
    <property type="molecule type" value="Genomic_DNA"/>
</dbReference>
<dbReference type="Pfam" id="PF17921">
    <property type="entry name" value="Integrase_H2C2"/>
    <property type="match status" value="1"/>
</dbReference>
<dbReference type="Pfam" id="PF17919">
    <property type="entry name" value="RT_RNaseH_2"/>
    <property type="match status" value="1"/>
</dbReference>
<dbReference type="InterPro" id="IPR000477">
    <property type="entry name" value="RT_dom"/>
</dbReference>
<name>A0A6D2IGR5_9BRAS</name>
<dbReference type="SUPFAM" id="SSF56672">
    <property type="entry name" value="DNA/RNA polymerases"/>
    <property type="match status" value="1"/>
</dbReference>
<dbReference type="FunFam" id="1.10.340.70:FF:000001">
    <property type="entry name" value="Retrovirus-related Pol polyprotein from transposon gypsy-like Protein"/>
    <property type="match status" value="1"/>
</dbReference>
<keyword evidence="6" id="KW-0378">Hydrolase</keyword>
<dbReference type="PANTHER" id="PTHR37984:SF5">
    <property type="entry name" value="PROTEIN NYNRIN-LIKE"/>
    <property type="match status" value="1"/>
</dbReference>
<keyword evidence="2" id="KW-0808">Transferase</keyword>
<evidence type="ECO:0000256" key="1">
    <source>
        <dbReference type="ARBA" id="ARBA00022670"/>
    </source>
</evidence>
<dbReference type="OrthoDB" id="415724at2759"/>
<dbReference type="InterPro" id="IPR041577">
    <property type="entry name" value="RT_RNaseH_2"/>
</dbReference>
<evidence type="ECO:0000313" key="10">
    <source>
        <dbReference type="EMBL" id="CAA7024227.1"/>
    </source>
</evidence>
<dbReference type="CDD" id="cd09274">
    <property type="entry name" value="RNase_HI_RT_Ty3"/>
    <property type="match status" value="1"/>
</dbReference>
<dbReference type="Pfam" id="PF00078">
    <property type="entry name" value="RVT_1"/>
    <property type="match status" value="1"/>
</dbReference>
<keyword evidence="4" id="KW-0540">Nuclease</keyword>
<dbReference type="Gene3D" id="3.10.10.10">
    <property type="entry name" value="HIV Type 1 Reverse Transcriptase, subunit A, domain 1"/>
    <property type="match status" value="1"/>
</dbReference>
<keyword evidence="12" id="KW-1185">Reference proteome</keyword>
<dbReference type="PROSITE" id="PS50878">
    <property type="entry name" value="RT_POL"/>
    <property type="match status" value="1"/>
</dbReference>
<feature type="domain" description="Reverse transcriptase" evidence="9">
    <location>
        <begin position="1"/>
        <end position="152"/>
    </location>
</feature>
<dbReference type="GO" id="GO:0003676">
    <property type="term" value="F:nucleic acid binding"/>
    <property type="evidence" value="ECO:0007669"/>
    <property type="project" value="InterPro"/>
</dbReference>
<gene>
    <name evidence="10" type="ORF">MERR_LOCUS11462</name>
    <name evidence="11" type="ORF">MERR_LOCUS40469</name>
</gene>
<dbReference type="AlphaFoldDB" id="A0A6D2IGR5"/>